<feature type="transmembrane region" description="Helical" evidence="9">
    <location>
        <begin position="236"/>
        <end position="262"/>
    </location>
</feature>
<dbReference type="Proteomes" id="UP000054893">
    <property type="component" value="Unassembled WGS sequence"/>
</dbReference>
<keyword evidence="7 8" id="KW-0472">Membrane</keyword>
<evidence type="ECO:0000256" key="2">
    <source>
        <dbReference type="ARBA" id="ARBA00005697"/>
    </source>
</evidence>
<evidence type="ECO:0000256" key="4">
    <source>
        <dbReference type="ARBA" id="ARBA00022475"/>
    </source>
</evidence>
<feature type="transmembrane region" description="Helical" evidence="9">
    <location>
        <begin position="93"/>
        <end position="117"/>
    </location>
</feature>
<evidence type="ECO:0000256" key="5">
    <source>
        <dbReference type="ARBA" id="ARBA00022692"/>
    </source>
</evidence>
<feature type="transmembrane region" description="Helical" evidence="9">
    <location>
        <begin position="316"/>
        <end position="337"/>
    </location>
</feature>
<feature type="transmembrane region" description="Helical" evidence="9">
    <location>
        <begin position="373"/>
        <end position="399"/>
    </location>
</feature>
<dbReference type="EMBL" id="FCOC02000032">
    <property type="protein sequence ID" value="SAL53737.1"/>
    <property type="molecule type" value="Genomic_DNA"/>
</dbReference>
<feature type="transmembrane region" description="Helical" evidence="9">
    <location>
        <begin position="169"/>
        <end position="185"/>
    </location>
</feature>
<dbReference type="InterPro" id="IPR045018">
    <property type="entry name" value="Azg-like"/>
</dbReference>
<evidence type="ECO:0000256" key="9">
    <source>
        <dbReference type="SAM" id="Phobius"/>
    </source>
</evidence>
<evidence type="ECO:0000256" key="1">
    <source>
        <dbReference type="ARBA" id="ARBA00004651"/>
    </source>
</evidence>
<dbReference type="PANTHER" id="PTHR43337:SF1">
    <property type="entry name" value="XANTHINE_URACIL PERMEASE C887.17-RELATED"/>
    <property type="match status" value="1"/>
</dbReference>
<feature type="transmembrane region" description="Helical" evidence="9">
    <location>
        <begin position="192"/>
        <end position="216"/>
    </location>
</feature>
<keyword evidence="5 8" id="KW-0812">Transmembrane</keyword>
<keyword evidence="3 8" id="KW-0813">Transport</keyword>
<evidence type="ECO:0000313" key="11">
    <source>
        <dbReference type="Proteomes" id="UP000054893"/>
    </source>
</evidence>
<feature type="transmembrane region" description="Helical" evidence="9">
    <location>
        <begin position="344"/>
        <end position="361"/>
    </location>
</feature>
<gene>
    <name evidence="10" type="ORF">AWB64_05884</name>
</gene>
<evidence type="ECO:0000256" key="6">
    <source>
        <dbReference type="ARBA" id="ARBA00022989"/>
    </source>
</evidence>
<evidence type="ECO:0000256" key="7">
    <source>
        <dbReference type="ARBA" id="ARBA00023136"/>
    </source>
</evidence>
<evidence type="ECO:0000256" key="8">
    <source>
        <dbReference type="PIRNR" id="PIRNR005353"/>
    </source>
</evidence>
<evidence type="ECO:0000313" key="10">
    <source>
        <dbReference type="EMBL" id="SAL53737.1"/>
    </source>
</evidence>
<dbReference type="Pfam" id="PF00860">
    <property type="entry name" value="Xan_ur_permease"/>
    <property type="match status" value="1"/>
</dbReference>
<name>A0A158IB99_CABSO</name>
<dbReference type="InterPro" id="IPR026033">
    <property type="entry name" value="Azg-like_bact_archaea"/>
</dbReference>
<dbReference type="InterPro" id="IPR006043">
    <property type="entry name" value="NCS2"/>
</dbReference>
<feature type="transmembrane region" description="Helical" evidence="9">
    <location>
        <begin position="20"/>
        <end position="37"/>
    </location>
</feature>
<feature type="transmembrane region" description="Helical" evidence="9">
    <location>
        <begin position="411"/>
        <end position="428"/>
    </location>
</feature>
<comment type="subcellular location">
    <subcellularLocation>
        <location evidence="1 8">Cell membrane</location>
        <topology evidence="1 8">Multi-pass membrane protein</topology>
    </subcellularLocation>
</comment>
<dbReference type="RefSeq" id="WP_060858845.1">
    <property type="nucleotide sequence ID" value="NZ_FCOC02000032.1"/>
</dbReference>
<dbReference type="PANTHER" id="PTHR43337">
    <property type="entry name" value="XANTHINE/URACIL PERMEASE C887.17-RELATED"/>
    <property type="match status" value="1"/>
</dbReference>
<dbReference type="GO" id="GO:0015207">
    <property type="term" value="F:adenine transmembrane transporter activity"/>
    <property type="evidence" value="ECO:0007669"/>
    <property type="project" value="TreeGrafter"/>
</dbReference>
<dbReference type="GO" id="GO:0005886">
    <property type="term" value="C:plasma membrane"/>
    <property type="evidence" value="ECO:0007669"/>
    <property type="project" value="UniProtKB-SubCell"/>
</dbReference>
<organism evidence="10 11">
    <name type="scientific">Caballeronia sordidicola</name>
    <name type="common">Burkholderia sordidicola</name>
    <dbReference type="NCBI Taxonomy" id="196367"/>
    <lineage>
        <taxon>Bacteria</taxon>
        <taxon>Pseudomonadati</taxon>
        <taxon>Pseudomonadota</taxon>
        <taxon>Betaproteobacteria</taxon>
        <taxon>Burkholderiales</taxon>
        <taxon>Burkholderiaceae</taxon>
        <taxon>Caballeronia</taxon>
    </lineage>
</organism>
<accession>A0A158IB99</accession>
<evidence type="ECO:0000256" key="3">
    <source>
        <dbReference type="ARBA" id="ARBA00022448"/>
    </source>
</evidence>
<protein>
    <submittedName>
        <fullName evidence="10">Xanthine/uracil/vitamin C permease</fullName>
    </submittedName>
</protein>
<dbReference type="AlphaFoldDB" id="A0A158IB99"/>
<keyword evidence="4 8" id="KW-1003">Cell membrane</keyword>
<reference evidence="10 11" key="1">
    <citation type="submission" date="2016-01" db="EMBL/GenBank/DDBJ databases">
        <authorList>
            <person name="Oliw E.H."/>
        </authorList>
    </citation>
    <scope>NUCLEOTIDE SEQUENCE [LARGE SCALE GENOMIC DNA]</scope>
    <source>
        <strain evidence="10">LMG 22029</strain>
    </source>
</reference>
<dbReference type="OrthoDB" id="9808458at2"/>
<feature type="transmembrane region" description="Helical" evidence="9">
    <location>
        <begin position="129"/>
        <end position="149"/>
    </location>
</feature>
<dbReference type="PIRSF" id="PIRSF005353">
    <property type="entry name" value="PbuG"/>
    <property type="match status" value="1"/>
</dbReference>
<keyword evidence="6 8" id="KW-1133">Transmembrane helix</keyword>
<proteinExistence type="inferred from homology"/>
<comment type="similarity">
    <text evidence="2 8">Belongs to the nucleobase:cation symporter-2 (NCS2) (TC 2.A.40) family. Azg-like subfamily.</text>
</comment>
<sequence length="429" mass="44376">MLDQFFSLTANRTNVRTECLAGFTTFLTMSAILFVNPDILKAAGMDHGAAFVATCLAAAIGSLLMGLVANYPIGQAPGMGINAFFTFGLVKGMGLSWEVALGAVFLSGVLFVLFSLFKVREWFVNAIPTGLKLSISAGVGLFVALVALHQAGIVTANTDTLVSIGNIKSPQALLAMAGFLLMVVLDKRGVRGAILIGILTVTGVSIAMSITPYGGIASSPPSLAPTFLHADIKGALNGAVLGVVLSFFLMSLFETSGTLIAIASRGGFLDASGKLPRLKRALLADSLAISAGALLGTSSTTSYIESTSGIAAGGRTGLTAVVIALLFLGSLFFAPLAAMIPPHATAPALLFVAILMLRSLADLDWQDLTESAPAVVCVTVMAFTFSISDGIAFGTIAYVLLKVLCGQHRSLEAPIVVVAALFMGRYLFL</sequence>
<feature type="transmembrane region" description="Helical" evidence="9">
    <location>
        <begin position="49"/>
        <end position="73"/>
    </location>
</feature>